<dbReference type="Proteomes" id="UP001215712">
    <property type="component" value="Unassembled WGS sequence"/>
</dbReference>
<dbReference type="Pfam" id="PF20174">
    <property type="entry name" value="DUF6540"/>
    <property type="match status" value="1"/>
</dbReference>
<organism evidence="2 3">
    <name type="scientific">Penicillium malachiteum</name>
    <dbReference type="NCBI Taxonomy" id="1324776"/>
    <lineage>
        <taxon>Eukaryota</taxon>
        <taxon>Fungi</taxon>
        <taxon>Dikarya</taxon>
        <taxon>Ascomycota</taxon>
        <taxon>Pezizomycotina</taxon>
        <taxon>Eurotiomycetes</taxon>
        <taxon>Eurotiomycetidae</taxon>
        <taxon>Eurotiales</taxon>
        <taxon>Aspergillaceae</taxon>
        <taxon>Penicillium</taxon>
    </lineage>
</organism>
<accession>A0AAD6MV21</accession>
<reference evidence="2" key="2">
    <citation type="submission" date="2023-01" db="EMBL/GenBank/DDBJ databases">
        <authorList>
            <person name="Petersen C."/>
        </authorList>
    </citation>
    <scope>NUCLEOTIDE SEQUENCE</scope>
    <source>
        <strain evidence="2">IBT 17514</strain>
    </source>
</reference>
<dbReference type="EMBL" id="JAQJAN010000009">
    <property type="protein sequence ID" value="KAJ5719889.1"/>
    <property type="molecule type" value="Genomic_DNA"/>
</dbReference>
<keyword evidence="3" id="KW-1185">Reference proteome</keyword>
<feature type="region of interest" description="Disordered" evidence="1">
    <location>
        <begin position="130"/>
        <end position="151"/>
    </location>
</feature>
<evidence type="ECO:0000313" key="3">
    <source>
        <dbReference type="Proteomes" id="UP001215712"/>
    </source>
</evidence>
<name>A0AAD6MV21_9EURO</name>
<comment type="caution">
    <text evidence="2">The sequence shown here is derived from an EMBL/GenBank/DDBJ whole genome shotgun (WGS) entry which is preliminary data.</text>
</comment>
<evidence type="ECO:0000256" key="1">
    <source>
        <dbReference type="SAM" id="MobiDB-lite"/>
    </source>
</evidence>
<gene>
    <name evidence="2" type="ORF">N7493_006767</name>
</gene>
<protein>
    <submittedName>
        <fullName evidence="2">Uncharacterized protein</fullName>
    </submittedName>
</protein>
<dbReference type="AlphaFoldDB" id="A0AAD6MV21"/>
<proteinExistence type="predicted"/>
<evidence type="ECO:0000313" key="2">
    <source>
        <dbReference type="EMBL" id="KAJ5719889.1"/>
    </source>
</evidence>
<reference evidence="2" key="1">
    <citation type="journal article" date="2023" name="IMA Fungus">
        <title>Comparative genomic study of the Penicillium genus elucidates a diverse pangenome and 15 lateral gene transfer events.</title>
        <authorList>
            <person name="Petersen C."/>
            <person name="Sorensen T."/>
            <person name="Nielsen M.R."/>
            <person name="Sondergaard T.E."/>
            <person name="Sorensen J.L."/>
            <person name="Fitzpatrick D.A."/>
            <person name="Frisvad J.C."/>
            <person name="Nielsen K.L."/>
        </authorList>
    </citation>
    <scope>NUCLEOTIDE SEQUENCE</scope>
    <source>
        <strain evidence="2">IBT 17514</strain>
    </source>
</reference>
<sequence>MSEYPSSDTPRRIIGLREICEVNGRTFTRLRGTQQWTERDSTPEILDLAPSSLNLSLVLEDQGEGEPRHWFLFVGRENEHGYVYQVKGDAEYMTYEPSEPLVEIANAEIRLDIYHLAAVDEEKALSIRQVAESESPPRAPNRRLVTENCQG</sequence>
<dbReference type="InterPro" id="IPR046670">
    <property type="entry name" value="DUF6540"/>
</dbReference>